<dbReference type="Proteomes" id="UP001259340">
    <property type="component" value="Unassembled WGS sequence"/>
</dbReference>
<proteinExistence type="predicted"/>
<dbReference type="EMBL" id="JAPMLE010000001">
    <property type="protein sequence ID" value="MDR8524553.1"/>
    <property type="molecule type" value="Genomic_DNA"/>
</dbReference>
<dbReference type="Proteomes" id="UP001271263">
    <property type="component" value="Unassembled WGS sequence"/>
</dbReference>
<evidence type="ECO:0000313" key="1">
    <source>
        <dbReference type="EMBL" id="MDR8524553.1"/>
    </source>
</evidence>
<organism evidence="1 3">
    <name type="scientific">Shewanella fidelis</name>
    <dbReference type="NCBI Taxonomy" id="173509"/>
    <lineage>
        <taxon>Bacteria</taxon>
        <taxon>Pseudomonadati</taxon>
        <taxon>Pseudomonadota</taxon>
        <taxon>Gammaproteobacteria</taxon>
        <taxon>Alteromonadales</taxon>
        <taxon>Shewanellaceae</taxon>
        <taxon>Shewanella</taxon>
    </lineage>
</organism>
<reference evidence="1" key="2">
    <citation type="submission" date="2022-11" db="EMBL/GenBank/DDBJ databases">
        <title>Prophages regulate Shewanella fidelis motility and biofilm formation: implications for gut colonization dynamics in Ciona robusta.</title>
        <authorList>
            <person name="Natarajan O."/>
            <person name="Gibboney S.L."/>
            <person name="Young M.N."/>
            <person name="Lim S.J."/>
            <person name="Pluta N."/>
            <person name="Atkinson C.G.F."/>
            <person name="Leigh B.A."/>
            <person name="Liberti A."/>
            <person name="Kees E."/>
            <person name="Breitbart M."/>
            <person name="Gralnick J."/>
            <person name="Dishaw L.J."/>
        </authorList>
    </citation>
    <scope>NUCLEOTIDE SEQUENCE</scope>
    <source>
        <strain evidence="1">3313</strain>
    </source>
</reference>
<gene>
    <name evidence="1" type="ORF">OS133_13040</name>
    <name evidence="2" type="ORF">OS134_00900</name>
</gene>
<accession>A0AAW8NS68</accession>
<keyword evidence="4" id="KW-1185">Reference proteome</keyword>
<protein>
    <submittedName>
        <fullName evidence="1">CopG family transcriptional regulator</fullName>
    </submittedName>
</protein>
<comment type="caution">
    <text evidence="1">The sequence shown here is derived from an EMBL/GenBank/DDBJ whole genome shotgun (WGS) entry which is preliminary data.</text>
</comment>
<evidence type="ECO:0000313" key="2">
    <source>
        <dbReference type="EMBL" id="MDW4822635.1"/>
    </source>
</evidence>
<dbReference type="AlphaFoldDB" id="A0AAW8NS68"/>
<dbReference type="EMBL" id="JAPMLD010000001">
    <property type="protein sequence ID" value="MDW4822635.1"/>
    <property type="molecule type" value="Genomic_DNA"/>
</dbReference>
<evidence type="ECO:0000313" key="3">
    <source>
        <dbReference type="Proteomes" id="UP001259340"/>
    </source>
</evidence>
<dbReference type="RefSeq" id="WP_310655102.1">
    <property type="nucleotide sequence ID" value="NZ_JAPMLA010000008.1"/>
</dbReference>
<evidence type="ECO:0000313" key="4">
    <source>
        <dbReference type="Proteomes" id="UP001271263"/>
    </source>
</evidence>
<reference evidence="2 4" key="1">
    <citation type="journal article" date="2022" name="bioRxiv">
        <title>Prophages regulate Shewanella fidelis 3313 motility and biofilm formation: implications for gut colonization dynamics in Ciona robusta.</title>
        <authorList>
            <person name="Natarajan O."/>
            <person name="Gibboney S.L."/>
            <person name="Young M.N."/>
            <person name="Lim S.J."/>
            <person name="Pluta N."/>
            <person name="Atkinson C.G."/>
            <person name="Leigh B.A."/>
            <person name="Liberti A."/>
            <person name="Kees E.D."/>
            <person name="Breitbart M."/>
            <person name="Gralnick J.A."/>
            <person name="Dishaw L.J."/>
        </authorList>
    </citation>
    <scope>NUCLEOTIDE SEQUENCE [LARGE SCALE GENOMIC DNA]</scope>
    <source>
        <strain evidence="2 4">JG4066</strain>
    </source>
</reference>
<sequence length="142" mass="15733">MGLADLKKSSTQSSTSVSHSRVQQLTLDGLVDDFIDDANRYALGQQMLTSEQNRLTDLAFTAAIDDSTRTETPKKQVVTIKKGDAPVRKATFTLTESAIAHLATLADDCDVAKSKLIRFLIEHHFNLTAEQRKQKEQSIIVE</sequence>
<name>A0AAW8NS68_9GAMM</name>